<dbReference type="HOGENOM" id="CLU_039192_1_0_1"/>
<feature type="compositionally biased region" description="Low complexity" evidence="1">
    <location>
        <begin position="275"/>
        <end position="292"/>
    </location>
</feature>
<sequence length="465" mass="51807">MPPIRNATAPKPMKTERTHEENQERAYVAASRRSDRSLEARVESARRASEIHKRRTGRSLKVDEQSVLNEDMYEEEDDDLPAQMRRLTAHLSMTGAGDFHRRFQAYMAQHVAMRQHLGGAAGDWQQNNQYNNYNGQYMNPGMMQMPPQGYQQQMYQPQMAQRSPVNYRPAPYPMHSNMMQHTMRPNTHSRSMSIAMPQEMANYQQAQLQQSQSAQVSPVEVKHMDDRRMSLPAHAAMPPTPQSHRGSHDSPSLSRTGSSTNLATPHAFFKPTSQSPPQMAAVPQQQQQPFQQTWSSNTSPLSMTLPPNMEQVLADNPAFMNDPTMSAMMPPQSGITPRPGYSYNPNGKPRDKSSGSSPSQKAFEGLSQTLMPSSLDTGNLTMFDNSAFTTSPQSANNEQFFSPQTPHAFAMGFDSAATGFDMFSGTGMSSQSQSGHVTPQEVENWNSFLNFADDPVLGYDSAAVV</sequence>
<dbReference type="Proteomes" id="UP000011761">
    <property type="component" value="Unassembled WGS sequence"/>
</dbReference>
<dbReference type="OrthoDB" id="5397087at2759"/>
<dbReference type="GeneID" id="19112802"/>
<dbReference type="AlphaFoldDB" id="M2N7A1"/>
<evidence type="ECO:0000313" key="3">
    <source>
        <dbReference type="Proteomes" id="UP000011761"/>
    </source>
</evidence>
<feature type="compositionally biased region" description="Polar residues" evidence="1">
    <location>
        <begin position="249"/>
        <end position="263"/>
    </location>
</feature>
<feature type="region of interest" description="Disordered" evidence="1">
    <location>
        <begin position="202"/>
        <end position="300"/>
    </location>
</feature>
<name>M2N7A1_BAUPA</name>
<evidence type="ECO:0000313" key="2">
    <source>
        <dbReference type="EMBL" id="EMC99968.1"/>
    </source>
</evidence>
<reference evidence="2 3" key="1">
    <citation type="journal article" date="2012" name="PLoS Pathog.">
        <title>Diverse lifestyles and strategies of plant pathogenesis encoded in the genomes of eighteen Dothideomycetes fungi.</title>
        <authorList>
            <person name="Ohm R.A."/>
            <person name="Feau N."/>
            <person name="Henrissat B."/>
            <person name="Schoch C.L."/>
            <person name="Horwitz B.A."/>
            <person name="Barry K.W."/>
            <person name="Condon B.J."/>
            <person name="Copeland A.C."/>
            <person name="Dhillon B."/>
            <person name="Glaser F."/>
            <person name="Hesse C.N."/>
            <person name="Kosti I."/>
            <person name="LaButti K."/>
            <person name="Lindquist E.A."/>
            <person name="Lucas S."/>
            <person name="Salamov A.A."/>
            <person name="Bradshaw R.E."/>
            <person name="Ciuffetti L."/>
            <person name="Hamelin R.C."/>
            <person name="Kema G.H.J."/>
            <person name="Lawrence C."/>
            <person name="Scott J.A."/>
            <person name="Spatafora J.W."/>
            <person name="Turgeon B.G."/>
            <person name="de Wit P.J.G.M."/>
            <person name="Zhong S."/>
            <person name="Goodwin S.B."/>
            <person name="Grigoriev I.V."/>
        </authorList>
    </citation>
    <scope>NUCLEOTIDE SEQUENCE [LARGE SCALE GENOMIC DNA]</scope>
    <source>
        <strain evidence="2 3">UAMH 10762</strain>
    </source>
</reference>
<feature type="region of interest" description="Disordered" evidence="1">
    <location>
        <begin position="321"/>
        <end position="363"/>
    </location>
</feature>
<feature type="region of interest" description="Disordered" evidence="1">
    <location>
        <begin position="1"/>
        <end position="58"/>
    </location>
</feature>
<proteinExistence type="predicted"/>
<organism evidence="2 3">
    <name type="scientific">Baudoinia panamericana (strain UAMH 10762)</name>
    <name type="common">Angels' share fungus</name>
    <name type="synonym">Baudoinia compniacensis (strain UAMH 10762)</name>
    <dbReference type="NCBI Taxonomy" id="717646"/>
    <lineage>
        <taxon>Eukaryota</taxon>
        <taxon>Fungi</taxon>
        <taxon>Dikarya</taxon>
        <taxon>Ascomycota</taxon>
        <taxon>Pezizomycotina</taxon>
        <taxon>Dothideomycetes</taxon>
        <taxon>Dothideomycetidae</taxon>
        <taxon>Mycosphaerellales</taxon>
        <taxon>Teratosphaeriaceae</taxon>
        <taxon>Baudoinia</taxon>
    </lineage>
</organism>
<feature type="compositionally biased region" description="Basic and acidic residues" evidence="1">
    <location>
        <begin position="220"/>
        <end position="229"/>
    </location>
</feature>
<gene>
    <name evidence="2" type="ORF">BAUCODRAFT_357991</name>
</gene>
<dbReference type="eggNOG" id="ENOG502S5P0">
    <property type="taxonomic scope" value="Eukaryota"/>
</dbReference>
<dbReference type="KEGG" id="bcom:BAUCODRAFT_357991"/>
<dbReference type="RefSeq" id="XP_007673412.1">
    <property type="nucleotide sequence ID" value="XM_007675222.1"/>
</dbReference>
<dbReference type="EMBL" id="KB445551">
    <property type="protein sequence ID" value="EMC99968.1"/>
    <property type="molecule type" value="Genomic_DNA"/>
</dbReference>
<keyword evidence="3" id="KW-1185">Reference proteome</keyword>
<feature type="compositionally biased region" description="Polar residues" evidence="1">
    <location>
        <begin position="354"/>
        <end position="363"/>
    </location>
</feature>
<feature type="compositionally biased region" description="Low complexity" evidence="1">
    <location>
        <begin position="204"/>
        <end position="215"/>
    </location>
</feature>
<feature type="compositionally biased region" description="Basic and acidic residues" evidence="1">
    <location>
        <begin position="13"/>
        <end position="24"/>
    </location>
</feature>
<accession>M2N7A1</accession>
<evidence type="ECO:0000256" key="1">
    <source>
        <dbReference type="SAM" id="MobiDB-lite"/>
    </source>
</evidence>
<feature type="compositionally biased region" description="Basic and acidic residues" evidence="1">
    <location>
        <begin position="32"/>
        <end position="51"/>
    </location>
</feature>
<protein>
    <submittedName>
        <fullName evidence="2">Uncharacterized protein</fullName>
    </submittedName>
</protein>